<comment type="caution">
    <text evidence="7">The sequence shown here is derived from an EMBL/GenBank/DDBJ whole genome shotgun (WGS) entry which is preliminary data.</text>
</comment>
<dbReference type="SUPFAM" id="SSF46689">
    <property type="entry name" value="Homeodomain-like"/>
    <property type="match status" value="1"/>
</dbReference>
<feature type="DNA-binding region" description="H-T-H motif" evidence="4">
    <location>
        <begin position="55"/>
        <end position="74"/>
    </location>
</feature>
<dbReference type="EMBL" id="JAMTCK010000001">
    <property type="protein sequence ID" value="MCP2163228.1"/>
    <property type="molecule type" value="Genomic_DNA"/>
</dbReference>
<dbReference type="Gene3D" id="1.10.10.60">
    <property type="entry name" value="Homeodomain-like"/>
    <property type="match status" value="1"/>
</dbReference>
<evidence type="ECO:0000313" key="7">
    <source>
        <dbReference type="EMBL" id="MCP2163228.1"/>
    </source>
</evidence>
<dbReference type="InterPro" id="IPR050109">
    <property type="entry name" value="HTH-type_TetR-like_transc_reg"/>
</dbReference>
<dbReference type="InterPro" id="IPR036271">
    <property type="entry name" value="Tet_transcr_reg_TetR-rel_C_sf"/>
</dbReference>
<organism evidence="7 8">
    <name type="scientific">Goodfellowiella coeruleoviolacea</name>
    <dbReference type="NCBI Taxonomy" id="334858"/>
    <lineage>
        <taxon>Bacteria</taxon>
        <taxon>Bacillati</taxon>
        <taxon>Actinomycetota</taxon>
        <taxon>Actinomycetes</taxon>
        <taxon>Pseudonocardiales</taxon>
        <taxon>Pseudonocardiaceae</taxon>
        <taxon>Goodfellowiella</taxon>
    </lineage>
</organism>
<evidence type="ECO:0000256" key="5">
    <source>
        <dbReference type="SAM" id="MobiDB-lite"/>
    </source>
</evidence>
<feature type="compositionally biased region" description="Gly residues" evidence="5">
    <location>
        <begin position="1"/>
        <end position="10"/>
    </location>
</feature>
<dbReference type="PANTHER" id="PTHR30055">
    <property type="entry name" value="HTH-TYPE TRANSCRIPTIONAL REGULATOR RUTR"/>
    <property type="match status" value="1"/>
</dbReference>
<proteinExistence type="predicted"/>
<feature type="region of interest" description="Disordered" evidence="5">
    <location>
        <begin position="1"/>
        <end position="30"/>
    </location>
</feature>
<dbReference type="PANTHER" id="PTHR30055:SF148">
    <property type="entry name" value="TETR-FAMILY TRANSCRIPTIONAL REGULATOR"/>
    <property type="match status" value="1"/>
</dbReference>
<dbReference type="Proteomes" id="UP001206128">
    <property type="component" value="Unassembled WGS sequence"/>
</dbReference>
<feature type="domain" description="HTH tetR-type" evidence="6">
    <location>
        <begin position="32"/>
        <end position="92"/>
    </location>
</feature>
<dbReference type="Gene3D" id="1.10.357.10">
    <property type="entry name" value="Tetracycline Repressor, domain 2"/>
    <property type="match status" value="1"/>
</dbReference>
<keyword evidence="8" id="KW-1185">Reference proteome</keyword>
<dbReference type="GO" id="GO:0003700">
    <property type="term" value="F:DNA-binding transcription factor activity"/>
    <property type="evidence" value="ECO:0007669"/>
    <property type="project" value="TreeGrafter"/>
</dbReference>
<dbReference type="Pfam" id="PF16859">
    <property type="entry name" value="TetR_C_11"/>
    <property type="match status" value="1"/>
</dbReference>
<dbReference type="GO" id="GO:0000976">
    <property type="term" value="F:transcription cis-regulatory region binding"/>
    <property type="evidence" value="ECO:0007669"/>
    <property type="project" value="TreeGrafter"/>
</dbReference>
<gene>
    <name evidence="7" type="ORF">LX83_000068</name>
</gene>
<reference evidence="7" key="1">
    <citation type="submission" date="2022-06" db="EMBL/GenBank/DDBJ databases">
        <title>Genomic Encyclopedia of Archaeal and Bacterial Type Strains, Phase II (KMG-II): from individual species to whole genera.</title>
        <authorList>
            <person name="Goeker M."/>
        </authorList>
    </citation>
    <scope>NUCLEOTIDE SEQUENCE</scope>
    <source>
        <strain evidence="7">DSM 43935</strain>
    </source>
</reference>
<dbReference type="RefSeq" id="WP_253765689.1">
    <property type="nucleotide sequence ID" value="NZ_JAMTCK010000001.1"/>
</dbReference>
<keyword evidence="2 4" id="KW-0238">DNA-binding</keyword>
<sequence length="225" mass="24565">MNPKSGGGAENHGAAGARPTGRRGGPTRRRGSELEDAILDAAWHVLVEHGYPGFTYEAVAARASTSRPVLYRRWPQRDDLLLATLTRFLEAQPIAIPDTGSLRADAVGFLRNANAGRAHMITLISVQLMDYFRDTGTSFSQLRDTLGAPNRPTPFETIVARAVERGELPDVPRSSRVVNLPFDLLRHDILMTMRALPEESITEIVDEVWLPLLGAPGGRPQPGSP</sequence>
<dbReference type="InterPro" id="IPR011075">
    <property type="entry name" value="TetR_C"/>
</dbReference>
<dbReference type="SUPFAM" id="SSF48498">
    <property type="entry name" value="Tetracyclin repressor-like, C-terminal domain"/>
    <property type="match status" value="1"/>
</dbReference>
<dbReference type="AlphaFoldDB" id="A0AAE3GBQ7"/>
<evidence type="ECO:0000256" key="3">
    <source>
        <dbReference type="ARBA" id="ARBA00023163"/>
    </source>
</evidence>
<evidence type="ECO:0000256" key="2">
    <source>
        <dbReference type="ARBA" id="ARBA00023125"/>
    </source>
</evidence>
<dbReference type="PROSITE" id="PS50977">
    <property type="entry name" value="HTH_TETR_2"/>
    <property type="match status" value="1"/>
</dbReference>
<dbReference type="InterPro" id="IPR001647">
    <property type="entry name" value="HTH_TetR"/>
</dbReference>
<evidence type="ECO:0000256" key="1">
    <source>
        <dbReference type="ARBA" id="ARBA00023015"/>
    </source>
</evidence>
<keyword evidence="1" id="KW-0805">Transcription regulation</keyword>
<evidence type="ECO:0000259" key="6">
    <source>
        <dbReference type="PROSITE" id="PS50977"/>
    </source>
</evidence>
<dbReference type="InterPro" id="IPR009057">
    <property type="entry name" value="Homeodomain-like_sf"/>
</dbReference>
<evidence type="ECO:0000313" key="8">
    <source>
        <dbReference type="Proteomes" id="UP001206128"/>
    </source>
</evidence>
<evidence type="ECO:0000256" key="4">
    <source>
        <dbReference type="PROSITE-ProRule" id="PRU00335"/>
    </source>
</evidence>
<dbReference type="PRINTS" id="PR00455">
    <property type="entry name" value="HTHTETR"/>
</dbReference>
<dbReference type="Pfam" id="PF00440">
    <property type="entry name" value="TetR_N"/>
    <property type="match status" value="1"/>
</dbReference>
<keyword evidence="3" id="KW-0804">Transcription</keyword>
<name>A0AAE3GBQ7_9PSEU</name>
<accession>A0AAE3GBQ7</accession>
<protein>
    <submittedName>
        <fullName evidence="7">Transcriptional regulator, TetR family</fullName>
    </submittedName>
</protein>